<dbReference type="NCBIfam" id="NF007113">
    <property type="entry name" value="PRK09562.1"/>
    <property type="match status" value="1"/>
</dbReference>
<dbReference type="GO" id="GO:0046081">
    <property type="term" value="P:dUTP catabolic process"/>
    <property type="evidence" value="ECO:0007669"/>
    <property type="project" value="TreeGrafter"/>
</dbReference>
<accession>A0A1U9MHG5</accession>
<dbReference type="RefSeq" id="WP_077991987.1">
    <property type="nucleotide sequence ID" value="NZ_CP015625.1"/>
</dbReference>
<dbReference type="GO" id="GO:0047693">
    <property type="term" value="F:ATP diphosphatase activity"/>
    <property type="evidence" value="ECO:0007669"/>
    <property type="project" value="UniProtKB-EC"/>
</dbReference>
<dbReference type="STRING" id="1686310.BBC0244_010510"/>
<dbReference type="SUPFAM" id="SSF101386">
    <property type="entry name" value="all-alpha NTP pyrophosphatases"/>
    <property type="match status" value="2"/>
</dbReference>
<dbReference type="EMBL" id="CP015625">
    <property type="protein sequence ID" value="AQT47173.1"/>
    <property type="molecule type" value="Genomic_DNA"/>
</dbReference>
<feature type="domain" description="NTP pyrophosphohydrolase MazG-like" evidence="1">
    <location>
        <begin position="182"/>
        <end position="239"/>
    </location>
</feature>
<dbReference type="InterPro" id="IPR048015">
    <property type="entry name" value="NTP-PPase_MazG-like_N"/>
</dbReference>
<dbReference type="FunFam" id="1.10.287.1080:FF:000001">
    <property type="entry name" value="Nucleoside triphosphate pyrophosphohydrolase"/>
    <property type="match status" value="1"/>
</dbReference>
<sequence length="274" mass="31869">MEPSKNINRLIEIMKSLRDPETGCPWDKEQNLKTIVPYTIEEVYEVADAIERDDKYDLCEELGDLLLQVVYYARIAEEEGSFDFGDVVYAITKKMIRRHPHVFGTAEQKERGLIKGEWERIKKEEKAERLEKRNKAGLPDDTKKGYLATVKTAQPPEKEAIALQERAAQTGFDWVRPEPVFEKIDEELSELEEALQTGEKKNIEDEFGDVYFTVLNLARTLDISPENALKKANKKFRYRFNFIENALAKQNKTLSDANLEEMEKFWNEAKLVKQ</sequence>
<proteinExistence type="predicted"/>
<gene>
    <name evidence="2" type="ORF">BBC0122_010530</name>
</gene>
<dbReference type="GO" id="GO:0046052">
    <property type="term" value="P:UTP catabolic process"/>
    <property type="evidence" value="ECO:0007669"/>
    <property type="project" value="TreeGrafter"/>
</dbReference>
<evidence type="ECO:0000313" key="2">
    <source>
        <dbReference type="EMBL" id="AQT47173.1"/>
    </source>
</evidence>
<dbReference type="GO" id="GO:0046076">
    <property type="term" value="P:dTTP catabolic process"/>
    <property type="evidence" value="ECO:0007669"/>
    <property type="project" value="TreeGrafter"/>
</dbReference>
<evidence type="ECO:0000259" key="1">
    <source>
        <dbReference type="Pfam" id="PF03819"/>
    </source>
</evidence>
<dbReference type="AlphaFoldDB" id="A0A1U9MHG5"/>
<dbReference type="Proteomes" id="UP000189632">
    <property type="component" value="Chromosome"/>
</dbReference>
<dbReference type="InterPro" id="IPR004518">
    <property type="entry name" value="MazG-like_dom"/>
</dbReference>
<dbReference type="CDD" id="cd11529">
    <property type="entry name" value="NTP-PPase_MazG_Cterm"/>
    <property type="match status" value="1"/>
</dbReference>
<dbReference type="EC" id="3.6.1.8" evidence="2"/>
<dbReference type="KEGG" id="bapi:BBC0122_010530"/>
<dbReference type="GO" id="GO:0046061">
    <property type="term" value="P:dATP catabolic process"/>
    <property type="evidence" value="ECO:0007669"/>
    <property type="project" value="TreeGrafter"/>
</dbReference>
<name>A0A1U9MHG5_9HYPH</name>
<dbReference type="GO" id="GO:0046047">
    <property type="term" value="P:TTP catabolic process"/>
    <property type="evidence" value="ECO:0007669"/>
    <property type="project" value="TreeGrafter"/>
</dbReference>
<dbReference type="PANTHER" id="PTHR30522:SF0">
    <property type="entry name" value="NUCLEOSIDE TRIPHOSPHATE PYROPHOSPHOHYDROLASE"/>
    <property type="match status" value="1"/>
</dbReference>
<keyword evidence="3" id="KW-1185">Reference proteome</keyword>
<dbReference type="OrthoDB" id="9808939at2"/>
<dbReference type="NCBIfam" id="TIGR00444">
    <property type="entry name" value="mazG"/>
    <property type="match status" value="1"/>
</dbReference>
<organism evidence="2 3">
    <name type="scientific">Bartonella choladocola</name>
    <dbReference type="NCBI Taxonomy" id="2750995"/>
    <lineage>
        <taxon>Bacteria</taxon>
        <taxon>Pseudomonadati</taxon>
        <taxon>Pseudomonadota</taxon>
        <taxon>Alphaproteobacteria</taxon>
        <taxon>Hyphomicrobiales</taxon>
        <taxon>Bartonellaceae</taxon>
        <taxon>Bartonella</taxon>
    </lineage>
</organism>
<feature type="domain" description="NTP pyrophosphohydrolase MazG-like" evidence="1">
    <location>
        <begin position="30"/>
        <end position="103"/>
    </location>
</feature>
<dbReference type="InterPro" id="IPR011551">
    <property type="entry name" value="NTP_PyrPHydrolase_MazG"/>
</dbReference>
<dbReference type="Pfam" id="PF03819">
    <property type="entry name" value="MazG"/>
    <property type="match status" value="2"/>
</dbReference>
<evidence type="ECO:0000313" key="3">
    <source>
        <dbReference type="Proteomes" id="UP000189632"/>
    </source>
</evidence>
<reference evidence="2 3" key="1">
    <citation type="submission" date="2016-11" db="EMBL/GenBank/DDBJ databases">
        <title>Comparative genomics of Bartonella apis.</title>
        <authorList>
            <person name="Engel P."/>
        </authorList>
    </citation>
    <scope>NUCLEOTIDE SEQUENCE [LARGE SCALE GENOMIC DNA]</scope>
    <source>
        <strain evidence="2 3">BBC0122</strain>
    </source>
</reference>
<dbReference type="Gene3D" id="1.10.287.1080">
    <property type="entry name" value="MazG-like"/>
    <property type="match status" value="2"/>
</dbReference>
<dbReference type="PANTHER" id="PTHR30522">
    <property type="entry name" value="NUCLEOSIDE TRIPHOSPHATE PYROPHOSPHOHYDROLASE"/>
    <property type="match status" value="1"/>
</dbReference>
<keyword evidence="2" id="KW-0378">Hydrolase</keyword>
<dbReference type="GO" id="GO:0006203">
    <property type="term" value="P:dGTP catabolic process"/>
    <property type="evidence" value="ECO:0007669"/>
    <property type="project" value="TreeGrafter"/>
</dbReference>
<dbReference type="InterPro" id="IPR048011">
    <property type="entry name" value="NTP-PPase_MazG-like_C"/>
</dbReference>
<protein>
    <submittedName>
        <fullName evidence="2">ATP diphosphatase</fullName>
        <ecNumber evidence="2">3.6.1.8</ecNumber>
    </submittedName>
</protein>
<dbReference type="GO" id="GO:0006950">
    <property type="term" value="P:response to stress"/>
    <property type="evidence" value="ECO:0007669"/>
    <property type="project" value="UniProtKB-ARBA"/>
</dbReference>
<dbReference type="CDD" id="cd11528">
    <property type="entry name" value="NTP-PPase_MazG_Nterm"/>
    <property type="match status" value="1"/>
</dbReference>